<sequence>MERTQILVYRGEGVSTHYLRHTLRFLRQYMGENELKIQRVDGEFLLYDPLWEDYTRLLVFPGGVDRPYHNKLHGLGTARIAEYVREGGRFLGICAGAYFGAKMVYFDEPDGPPLREARDLGFFPGLAIGPAYGKGFSYTSPSGVQVTPQMFTGFGQGWALFNGGCVFEGAEDYPEVYVEARYVDLPRQPASIISRYIGKGMVVLSGPHIEYLPDHCQLTQDNVKKVREFLREQSETLHCYCSNLLIRLLQPTL</sequence>
<dbReference type="RefSeq" id="WP_066482664.1">
    <property type="nucleotide sequence ID" value="NZ_CP014639.1"/>
</dbReference>
<dbReference type="CDD" id="cd03144">
    <property type="entry name" value="GATase1_ScBLP_like"/>
    <property type="match status" value="1"/>
</dbReference>
<dbReference type="InterPro" id="IPR029062">
    <property type="entry name" value="Class_I_gatase-like"/>
</dbReference>
<dbReference type="PIRSF" id="PIRSF016642">
    <property type="entry name" value="UCP016642"/>
    <property type="match status" value="1"/>
</dbReference>
<keyword evidence="3" id="KW-1185">Reference proteome</keyword>
<dbReference type="SUPFAM" id="SSF52317">
    <property type="entry name" value="Class I glutamine amidotransferase-like"/>
    <property type="match status" value="1"/>
</dbReference>
<dbReference type="GO" id="GO:0016874">
    <property type="term" value="F:ligase activity"/>
    <property type="evidence" value="ECO:0007669"/>
    <property type="project" value="UniProtKB-KW"/>
</dbReference>
<dbReference type="InterPro" id="IPR015834">
    <property type="entry name" value="UCP016642"/>
</dbReference>
<proteinExistence type="predicted"/>
<protein>
    <submittedName>
        <fullName evidence="2">Biotin-protein ligase</fullName>
    </submittedName>
</protein>
<organism evidence="2 3">
    <name type="scientific">Candidatus Chlamydia sanziniae</name>
    <dbReference type="NCBI Taxonomy" id="1806891"/>
    <lineage>
        <taxon>Bacteria</taxon>
        <taxon>Pseudomonadati</taxon>
        <taxon>Chlamydiota</taxon>
        <taxon>Chlamydiia</taxon>
        <taxon>Chlamydiales</taxon>
        <taxon>Chlamydiaceae</taxon>
        <taxon>Chlamydia/Chlamydophila group</taxon>
        <taxon>Chlamydia</taxon>
    </lineage>
</organism>
<evidence type="ECO:0000259" key="1">
    <source>
        <dbReference type="Pfam" id="PF09825"/>
    </source>
</evidence>
<accession>A0A1A9HV84</accession>
<dbReference type="PATRIC" id="fig|1806891.3.peg.732"/>
<name>A0A1A9HV84_9CHLA</name>
<dbReference type="OrthoDB" id="20888at2"/>
<evidence type="ECO:0000313" key="3">
    <source>
        <dbReference type="Proteomes" id="UP000078162"/>
    </source>
</evidence>
<dbReference type="AlphaFoldDB" id="A0A1A9HV84"/>
<evidence type="ECO:0000313" key="2">
    <source>
        <dbReference type="EMBL" id="ANH78910.1"/>
    </source>
</evidence>
<gene>
    <name evidence="2" type="ORF">Cs308_0740</name>
</gene>
<feature type="domain" description="Biotin-protein ligase N-terminal" evidence="1">
    <location>
        <begin position="5"/>
        <end position="245"/>
    </location>
</feature>
<reference evidence="2 3" key="1">
    <citation type="submission" date="2016-03" db="EMBL/GenBank/DDBJ databases">
        <title>Culture-independent genomics supports pathogen discovery for uncultivable bacteria within the genus Chlamydia.</title>
        <authorList>
            <person name="Taylor-Brown A."/>
            <person name="Bachmann N.L."/>
            <person name="Borel N."/>
            <person name="Polkinghorne A."/>
        </authorList>
    </citation>
    <scope>NUCLEOTIDE SEQUENCE [LARGE SCALE GENOMIC DNA]</scope>
    <source>
        <strain evidence="2 3">2742-308</strain>
    </source>
</reference>
<keyword evidence="2" id="KW-0436">Ligase</keyword>
<dbReference type="Pfam" id="PF09825">
    <property type="entry name" value="BPL_N"/>
    <property type="match status" value="1"/>
</dbReference>
<dbReference type="InterPro" id="IPR019197">
    <property type="entry name" value="Biotin-prot_ligase_N"/>
</dbReference>
<dbReference type="KEGG" id="csaz:Cs308_0740"/>
<dbReference type="EMBL" id="CP014639">
    <property type="protein sequence ID" value="ANH78910.1"/>
    <property type="molecule type" value="Genomic_DNA"/>
</dbReference>
<dbReference type="Proteomes" id="UP000078162">
    <property type="component" value="Chromosome"/>
</dbReference>